<protein>
    <recommendedName>
        <fullName evidence="2">aECM cysteine-cradle domain-containing protein</fullName>
    </recommendedName>
</protein>
<evidence type="ECO:0000313" key="3">
    <source>
        <dbReference type="EMBL" id="KHJ98114.1"/>
    </source>
</evidence>
<dbReference type="AlphaFoldDB" id="A0A0B1TLK2"/>
<dbReference type="Proteomes" id="UP000053660">
    <property type="component" value="Unassembled WGS sequence"/>
</dbReference>
<name>A0A0B1TLK2_OESDE</name>
<evidence type="ECO:0000259" key="2">
    <source>
        <dbReference type="Pfam" id="PF23626"/>
    </source>
</evidence>
<evidence type="ECO:0000313" key="4">
    <source>
        <dbReference type="Proteomes" id="UP000053660"/>
    </source>
</evidence>
<feature type="compositionally biased region" description="Basic and acidic residues" evidence="1">
    <location>
        <begin position="79"/>
        <end position="94"/>
    </location>
</feature>
<keyword evidence="4" id="KW-1185">Reference proteome</keyword>
<dbReference type="InterPro" id="IPR055352">
    <property type="entry name" value="CCD_aECM"/>
</dbReference>
<gene>
    <name evidence="3" type="ORF">OESDEN_01905</name>
</gene>
<dbReference type="Pfam" id="PF23626">
    <property type="entry name" value="CCD_aECM"/>
    <property type="match status" value="1"/>
</dbReference>
<sequence>MPRDVHSFPEVQQLFSESILIAVRPKSTLQSDAVDIREESQKEDSPRQEVQEPQQEPPVTSAPLKRKILRLTRYSETTEPTKSDSEERNSDSKPVRSKKLKRTKRVKKIKLQSTMSSDAVPLRAHCLNIRTFARQFGISDVDEFTRGRSRKSKDVIGIRALRH</sequence>
<dbReference type="EMBL" id="KN549355">
    <property type="protein sequence ID" value="KHJ98114.1"/>
    <property type="molecule type" value="Genomic_DNA"/>
</dbReference>
<reference evidence="3 4" key="1">
    <citation type="submission" date="2014-03" db="EMBL/GenBank/DDBJ databases">
        <title>Draft genome of the hookworm Oesophagostomum dentatum.</title>
        <authorList>
            <person name="Mitreva M."/>
        </authorList>
    </citation>
    <scope>NUCLEOTIDE SEQUENCE [LARGE SCALE GENOMIC DNA]</scope>
    <source>
        <strain evidence="3 4">OD-Hann</strain>
    </source>
</reference>
<feature type="compositionally biased region" description="Basic residues" evidence="1">
    <location>
        <begin position="95"/>
        <end position="107"/>
    </location>
</feature>
<accession>A0A0B1TLK2</accession>
<dbReference type="OrthoDB" id="5865092at2759"/>
<feature type="region of interest" description="Disordered" evidence="1">
    <location>
        <begin position="27"/>
        <end position="107"/>
    </location>
</feature>
<evidence type="ECO:0000256" key="1">
    <source>
        <dbReference type="SAM" id="MobiDB-lite"/>
    </source>
</evidence>
<proteinExistence type="predicted"/>
<feature type="compositionally biased region" description="Basic and acidic residues" evidence="1">
    <location>
        <begin position="34"/>
        <end position="50"/>
    </location>
</feature>
<organism evidence="3 4">
    <name type="scientific">Oesophagostomum dentatum</name>
    <name type="common">Nodular worm</name>
    <dbReference type="NCBI Taxonomy" id="61180"/>
    <lineage>
        <taxon>Eukaryota</taxon>
        <taxon>Metazoa</taxon>
        <taxon>Ecdysozoa</taxon>
        <taxon>Nematoda</taxon>
        <taxon>Chromadorea</taxon>
        <taxon>Rhabditida</taxon>
        <taxon>Rhabditina</taxon>
        <taxon>Rhabditomorpha</taxon>
        <taxon>Strongyloidea</taxon>
        <taxon>Strongylidae</taxon>
        <taxon>Oesophagostomum</taxon>
    </lineage>
</organism>
<feature type="domain" description="aECM cysteine-cradle" evidence="2">
    <location>
        <begin position="123"/>
        <end position="146"/>
    </location>
</feature>